<evidence type="ECO:0000313" key="6">
    <source>
        <dbReference type="EMBL" id="GAA1993629.1"/>
    </source>
</evidence>
<dbReference type="Gene3D" id="3.30.43.10">
    <property type="entry name" value="Uridine Diphospho-n-acetylenolpyruvylglucosamine Reductase, domain 2"/>
    <property type="match status" value="1"/>
</dbReference>
<dbReference type="PANTHER" id="PTHR42934">
    <property type="entry name" value="GLYCOLATE OXIDASE SUBUNIT GLCD"/>
    <property type="match status" value="1"/>
</dbReference>
<dbReference type="Pfam" id="PF01565">
    <property type="entry name" value="FAD_binding_4"/>
    <property type="match status" value="1"/>
</dbReference>
<dbReference type="SUPFAM" id="SSF56176">
    <property type="entry name" value="FAD-binding/transporter-associated domain-like"/>
    <property type="match status" value="1"/>
</dbReference>
<proteinExistence type="predicted"/>
<dbReference type="Pfam" id="PF02913">
    <property type="entry name" value="FAD-oxidase_C"/>
    <property type="match status" value="1"/>
</dbReference>
<dbReference type="InterPro" id="IPR004113">
    <property type="entry name" value="FAD-bd_oxidored_4_C"/>
</dbReference>
<comment type="cofactor">
    <cofactor evidence="1">
        <name>FAD</name>
        <dbReference type="ChEBI" id="CHEBI:57692"/>
    </cofactor>
</comment>
<dbReference type="InterPro" id="IPR051914">
    <property type="entry name" value="FAD-linked_OxidoTrans_Type4"/>
</dbReference>
<name>A0ABP5EE43_9ACTN</name>
<gene>
    <name evidence="6" type="ORF">GCM10009838_67160</name>
</gene>
<dbReference type="PANTHER" id="PTHR42934:SF1">
    <property type="entry name" value="GLYCOLATE OXIDASE SUBUNIT GLCD"/>
    <property type="match status" value="1"/>
</dbReference>
<dbReference type="SUPFAM" id="SSF55103">
    <property type="entry name" value="FAD-linked oxidases, C-terminal domain"/>
    <property type="match status" value="1"/>
</dbReference>
<dbReference type="Gene3D" id="3.30.70.2740">
    <property type="match status" value="1"/>
</dbReference>
<comment type="caution">
    <text evidence="6">The sequence shown here is derived from an EMBL/GenBank/DDBJ whole genome shotgun (WGS) entry which is preliminary data.</text>
</comment>
<evidence type="ECO:0000256" key="1">
    <source>
        <dbReference type="ARBA" id="ARBA00001974"/>
    </source>
</evidence>
<dbReference type="InterPro" id="IPR016167">
    <property type="entry name" value="FAD-bd_PCMH_sub1"/>
</dbReference>
<keyword evidence="4" id="KW-0560">Oxidoreductase</keyword>
<dbReference type="InterPro" id="IPR036318">
    <property type="entry name" value="FAD-bd_PCMH-like_sf"/>
</dbReference>
<dbReference type="InterPro" id="IPR006094">
    <property type="entry name" value="Oxid_FAD_bind_N"/>
</dbReference>
<evidence type="ECO:0000256" key="2">
    <source>
        <dbReference type="ARBA" id="ARBA00022630"/>
    </source>
</evidence>
<feature type="domain" description="FAD-binding PCMH-type" evidence="5">
    <location>
        <begin position="45"/>
        <end position="228"/>
    </location>
</feature>
<sequence length="497" mass="51606">MRRVDRERALEAVLTDVTARCGPTLRALTGAAERRAYETDALTAHRVLPGLVLLPAERAQVAPIVKACLRHGVPYVARGAGTGLSGGALPAASGVVISLARLNRILEVDADRRTAVVEPGATNLSISAAAAVHGLYYAPDPSSQVVCTIGGNVAENSGGAHCLKYGFTSHHVLAVEAVLPDGSVAVLGSDDIEAPCYDAPGYDLRGVFVGAEGTCGVATRVAVRLLRRPEAVRTLVADFPDVPSACDTVSAVIAAGIVPAAIEMMDNLAIRACEDAVHAGYDREAAASLIIELDGPAEECAELFEKVSALCSAHGCTRLRIADDEAERAAIWAGRKAAFAAMGRLSPEFLLQDGVVPRTRLAEALAGIARLSGAAGLRVANVFHAGDGNLHPLVLYRAADGEEPAAERLAADIAELCVALGGSLSGEHGIGVDKACSMPKMFSPADLTAMDRLRAAFDPSGLCNPGKVFPTPALCGEARAGAYQPHPLEETGKIQRW</sequence>
<organism evidence="6 7">
    <name type="scientific">Catenulispora subtropica</name>
    <dbReference type="NCBI Taxonomy" id="450798"/>
    <lineage>
        <taxon>Bacteria</taxon>
        <taxon>Bacillati</taxon>
        <taxon>Actinomycetota</taxon>
        <taxon>Actinomycetes</taxon>
        <taxon>Catenulisporales</taxon>
        <taxon>Catenulisporaceae</taxon>
        <taxon>Catenulispora</taxon>
    </lineage>
</organism>
<dbReference type="Proteomes" id="UP001499854">
    <property type="component" value="Unassembled WGS sequence"/>
</dbReference>
<reference evidence="7" key="1">
    <citation type="journal article" date="2019" name="Int. J. Syst. Evol. Microbiol.">
        <title>The Global Catalogue of Microorganisms (GCM) 10K type strain sequencing project: providing services to taxonomists for standard genome sequencing and annotation.</title>
        <authorList>
            <consortium name="The Broad Institute Genomics Platform"/>
            <consortium name="The Broad Institute Genome Sequencing Center for Infectious Disease"/>
            <person name="Wu L."/>
            <person name="Ma J."/>
        </authorList>
    </citation>
    <scope>NUCLEOTIDE SEQUENCE [LARGE SCALE GENOMIC DNA]</scope>
    <source>
        <strain evidence="7">JCM 16013</strain>
    </source>
</reference>
<evidence type="ECO:0000259" key="5">
    <source>
        <dbReference type="PROSITE" id="PS51387"/>
    </source>
</evidence>
<dbReference type="EMBL" id="BAAAQM010000050">
    <property type="protein sequence ID" value="GAA1993629.1"/>
    <property type="molecule type" value="Genomic_DNA"/>
</dbReference>
<dbReference type="InterPro" id="IPR016166">
    <property type="entry name" value="FAD-bd_PCMH"/>
</dbReference>
<dbReference type="InterPro" id="IPR016164">
    <property type="entry name" value="FAD-linked_Oxase-like_C"/>
</dbReference>
<dbReference type="InterPro" id="IPR016169">
    <property type="entry name" value="FAD-bd_PCMH_sub2"/>
</dbReference>
<dbReference type="Gene3D" id="3.30.465.10">
    <property type="match status" value="1"/>
</dbReference>
<dbReference type="InterPro" id="IPR016171">
    <property type="entry name" value="Vanillyl_alc_oxidase_C-sub2"/>
</dbReference>
<dbReference type="Gene3D" id="3.30.70.2190">
    <property type="match status" value="1"/>
</dbReference>
<accession>A0ABP5EE43</accession>
<protein>
    <submittedName>
        <fullName evidence="6">FAD-linked oxidase C-terminal domain-containing protein</fullName>
    </submittedName>
</protein>
<keyword evidence="3" id="KW-0274">FAD</keyword>
<evidence type="ECO:0000256" key="3">
    <source>
        <dbReference type="ARBA" id="ARBA00022827"/>
    </source>
</evidence>
<dbReference type="Gene3D" id="1.10.45.10">
    <property type="entry name" value="Vanillyl-alcohol Oxidase, Chain A, domain 4"/>
    <property type="match status" value="1"/>
</dbReference>
<keyword evidence="7" id="KW-1185">Reference proteome</keyword>
<evidence type="ECO:0000256" key="4">
    <source>
        <dbReference type="ARBA" id="ARBA00023002"/>
    </source>
</evidence>
<keyword evidence="2" id="KW-0285">Flavoprotein</keyword>
<evidence type="ECO:0000313" key="7">
    <source>
        <dbReference type="Proteomes" id="UP001499854"/>
    </source>
</evidence>
<dbReference type="PROSITE" id="PS51387">
    <property type="entry name" value="FAD_PCMH"/>
    <property type="match status" value="1"/>
</dbReference>